<dbReference type="InterPro" id="IPR039424">
    <property type="entry name" value="SBP_5"/>
</dbReference>
<protein>
    <submittedName>
        <fullName evidence="7">Peptide ABC transporter substrate-binding protein</fullName>
    </submittedName>
</protein>
<comment type="subcellular location">
    <subcellularLocation>
        <location evidence="1">Cell membrane</location>
        <topology evidence="1">Lipid-anchor</topology>
    </subcellularLocation>
</comment>
<dbReference type="EMBL" id="SMKZ01000019">
    <property type="protein sequence ID" value="TDE09269.1"/>
    <property type="molecule type" value="Genomic_DNA"/>
</dbReference>
<evidence type="ECO:0000256" key="2">
    <source>
        <dbReference type="ARBA" id="ARBA00005695"/>
    </source>
</evidence>
<evidence type="ECO:0000256" key="4">
    <source>
        <dbReference type="ARBA" id="ARBA00022729"/>
    </source>
</evidence>
<dbReference type="PANTHER" id="PTHR30290:SF10">
    <property type="entry name" value="PERIPLASMIC OLIGOPEPTIDE-BINDING PROTEIN-RELATED"/>
    <property type="match status" value="1"/>
</dbReference>
<name>A0A4R5D714_9ACTN</name>
<evidence type="ECO:0000313" key="7">
    <source>
        <dbReference type="EMBL" id="TDE09269.1"/>
    </source>
</evidence>
<comment type="caution">
    <text evidence="7">The sequence shown here is derived from an EMBL/GenBank/DDBJ whole genome shotgun (WGS) entry which is preliminary data.</text>
</comment>
<dbReference type="GO" id="GO:1904680">
    <property type="term" value="F:peptide transmembrane transporter activity"/>
    <property type="evidence" value="ECO:0007669"/>
    <property type="project" value="TreeGrafter"/>
</dbReference>
<sequence length="581" mass="62894">MTPTIKRRTFLAATLAAATGASACGFSDNSDGEIGGNGDQEGGTLRLSMVPISTLDPAIAGNASNGQIIMTGLWEGLVVHDPVDHYQVLPGVAAEWEISDDLLTFTFHLRRNAKWSNGDPVTAHDFEWNWKRLLTPGTSGEQAPSYNHSVMRVVGAESYLGGETDDFSTVGVKAHDDTTLEITLEAPNENFLIELANFQCLPLHPATMEEVGGQGWLDPDVWVSNGAYVLGDFRINQGAVLLPNDQYWDKDSYHLSRWEILFNDGGTTADLLSYENDDIDITGRIEDDLEAVTTSDVGDELVTSPMNQIRQLVVMNSRDTRLNDVRVRKALALAIDREAVAEVGRPGEPGTSMIPDSVPGGEQVPGVEYDVDAARSLLADAGYPDGDGMPTITVLDYQSSPWVEATAQMWRDNLGIDVTIDNVERGLYMEKRHELHPEGYSGFYAINVSVSSLQIAAQRIVPSAATAGIVGLNLVPPDVAQEVLNAEAAGAPVQQILDVLDANRYPAAQRAIELAREALALTDPQAKEAKLVECAIARDEAFGEIPVLWGGYNLLVKPRVKNLELWPFGSVLSTKGVTIEG</sequence>
<dbReference type="PROSITE" id="PS51257">
    <property type="entry name" value="PROKAR_LIPOPROTEIN"/>
    <property type="match status" value="1"/>
</dbReference>
<feature type="chain" id="PRO_5020559002" evidence="5">
    <location>
        <begin position="24"/>
        <end position="581"/>
    </location>
</feature>
<evidence type="ECO:0000313" key="8">
    <source>
        <dbReference type="Proteomes" id="UP000294739"/>
    </source>
</evidence>
<dbReference type="Gene3D" id="3.10.105.10">
    <property type="entry name" value="Dipeptide-binding Protein, Domain 3"/>
    <property type="match status" value="1"/>
</dbReference>
<keyword evidence="4 5" id="KW-0732">Signal</keyword>
<evidence type="ECO:0000256" key="5">
    <source>
        <dbReference type="SAM" id="SignalP"/>
    </source>
</evidence>
<dbReference type="Gene3D" id="3.90.76.10">
    <property type="entry name" value="Dipeptide-binding Protein, Domain 1"/>
    <property type="match status" value="1"/>
</dbReference>
<dbReference type="InterPro" id="IPR023765">
    <property type="entry name" value="SBP_5_CS"/>
</dbReference>
<proteinExistence type="inferred from homology"/>
<evidence type="ECO:0000256" key="1">
    <source>
        <dbReference type="ARBA" id="ARBA00004193"/>
    </source>
</evidence>
<feature type="domain" description="Solute-binding protein family 5" evidence="6">
    <location>
        <begin position="88"/>
        <end position="428"/>
    </location>
</feature>
<dbReference type="Proteomes" id="UP000294739">
    <property type="component" value="Unassembled WGS sequence"/>
</dbReference>
<evidence type="ECO:0000256" key="3">
    <source>
        <dbReference type="ARBA" id="ARBA00022448"/>
    </source>
</evidence>
<dbReference type="CDD" id="cd08504">
    <property type="entry name" value="PBP2_OppA"/>
    <property type="match status" value="1"/>
</dbReference>
<feature type="signal peptide" evidence="5">
    <location>
        <begin position="1"/>
        <end position="23"/>
    </location>
</feature>
<dbReference type="FunFam" id="3.90.76.10:FF:000001">
    <property type="entry name" value="Oligopeptide ABC transporter substrate-binding protein"/>
    <property type="match status" value="1"/>
</dbReference>
<dbReference type="InterPro" id="IPR000914">
    <property type="entry name" value="SBP_5_dom"/>
</dbReference>
<dbReference type="PANTHER" id="PTHR30290">
    <property type="entry name" value="PERIPLASMIC BINDING COMPONENT OF ABC TRANSPORTER"/>
    <property type="match status" value="1"/>
</dbReference>
<dbReference type="AlphaFoldDB" id="A0A4R5D714"/>
<keyword evidence="3" id="KW-0813">Transport</keyword>
<dbReference type="InParanoid" id="A0A4R5D714"/>
<comment type="similarity">
    <text evidence="2">Belongs to the bacterial solute-binding protein 5 family.</text>
</comment>
<dbReference type="Pfam" id="PF00496">
    <property type="entry name" value="SBP_bac_5"/>
    <property type="match status" value="1"/>
</dbReference>
<dbReference type="PROSITE" id="PS01040">
    <property type="entry name" value="SBP_BACTERIAL_5"/>
    <property type="match status" value="1"/>
</dbReference>
<reference evidence="7 8" key="1">
    <citation type="submission" date="2019-03" db="EMBL/GenBank/DDBJ databases">
        <title>Draft genome sequences of novel Actinobacteria.</title>
        <authorList>
            <person name="Sahin N."/>
            <person name="Ay H."/>
            <person name="Saygin H."/>
        </authorList>
    </citation>
    <scope>NUCLEOTIDE SEQUENCE [LARGE SCALE GENOMIC DNA]</scope>
    <source>
        <strain evidence="7 8">5K138</strain>
    </source>
</reference>
<evidence type="ECO:0000259" key="6">
    <source>
        <dbReference type="Pfam" id="PF00496"/>
    </source>
</evidence>
<dbReference type="GO" id="GO:0015833">
    <property type="term" value="P:peptide transport"/>
    <property type="evidence" value="ECO:0007669"/>
    <property type="project" value="TreeGrafter"/>
</dbReference>
<gene>
    <name evidence="7" type="ORF">E1269_14715</name>
</gene>
<dbReference type="SUPFAM" id="SSF53850">
    <property type="entry name" value="Periplasmic binding protein-like II"/>
    <property type="match status" value="1"/>
</dbReference>
<accession>A0A4R5D714</accession>
<organism evidence="7 8">
    <name type="scientific">Jiangella asiatica</name>
    <dbReference type="NCBI Taxonomy" id="2530372"/>
    <lineage>
        <taxon>Bacteria</taxon>
        <taxon>Bacillati</taxon>
        <taxon>Actinomycetota</taxon>
        <taxon>Actinomycetes</taxon>
        <taxon>Jiangellales</taxon>
        <taxon>Jiangellaceae</taxon>
        <taxon>Jiangella</taxon>
    </lineage>
</organism>
<dbReference type="GO" id="GO:0005886">
    <property type="term" value="C:plasma membrane"/>
    <property type="evidence" value="ECO:0007669"/>
    <property type="project" value="UniProtKB-SubCell"/>
</dbReference>
<keyword evidence="8" id="KW-1185">Reference proteome</keyword>
<dbReference type="Gene3D" id="3.40.190.10">
    <property type="entry name" value="Periplasmic binding protein-like II"/>
    <property type="match status" value="1"/>
</dbReference>
<dbReference type="OrthoDB" id="9796817at2"/>